<dbReference type="GO" id="GO:0010020">
    <property type="term" value="P:chloroplast fission"/>
    <property type="evidence" value="ECO:0007669"/>
    <property type="project" value="TreeGrafter"/>
</dbReference>
<protein>
    <submittedName>
        <fullName evidence="3">Uncharacterized protein</fullName>
    </submittedName>
</protein>
<dbReference type="PANTHER" id="PTHR33404">
    <property type="entry name" value="CELL DIVISION TOPOLOGICAL SPECIFICITY FACTOR HOMOLOG, CHLOROPLASTIC"/>
    <property type="match status" value="1"/>
</dbReference>
<reference evidence="3" key="1">
    <citation type="submission" date="2020-02" db="EMBL/GenBank/DDBJ databases">
        <authorList>
            <person name="Scholz U."/>
            <person name="Mascher M."/>
            <person name="Fiebig A."/>
        </authorList>
    </citation>
    <scope>NUCLEOTIDE SEQUENCE</scope>
</reference>
<name>A0A7I8K9I7_SPIIN</name>
<accession>A0A7I8K9I7</accession>
<organism evidence="3 4">
    <name type="scientific">Spirodela intermedia</name>
    <name type="common">Intermediate duckweed</name>
    <dbReference type="NCBI Taxonomy" id="51605"/>
    <lineage>
        <taxon>Eukaryota</taxon>
        <taxon>Viridiplantae</taxon>
        <taxon>Streptophyta</taxon>
        <taxon>Embryophyta</taxon>
        <taxon>Tracheophyta</taxon>
        <taxon>Spermatophyta</taxon>
        <taxon>Magnoliopsida</taxon>
        <taxon>Liliopsida</taxon>
        <taxon>Araceae</taxon>
        <taxon>Lemnoideae</taxon>
        <taxon>Spirodela</taxon>
    </lineage>
</organism>
<proteinExistence type="inferred from homology"/>
<dbReference type="Proteomes" id="UP000663760">
    <property type="component" value="Chromosome 3"/>
</dbReference>
<evidence type="ECO:0000313" key="2">
    <source>
        <dbReference type="EMBL" id="CAA2617768.1"/>
    </source>
</evidence>
<evidence type="ECO:0000256" key="1">
    <source>
        <dbReference type="ARBA" id="ARBA00008168"/>
    </source>
</evidence>
<sequence>MAVSGDLKVLLGASAAHPKRTFRPALRLFPCSSSPSCKVRFGGIRGGGSSCLEVEGHLRRRCSGSRRDELFPAGVNQEAEGFVLSAVTMSFFERLSLAWRILFPTAAAVRNSNAKVAKQRLKMILFSDRCAVSEEAKQKIVGNIVDALSDFVEIDSQEKVQLSVSTEPDLGTVYSVTVPVRRVKPEHQDYDGYLETAEADAGAADLRFGSSGL</sequence>
<gene>
    <name evidence="2" type="ORF">SI7747_03003930</name>
    <name evidence="3" type="ORF">SI8410_03004262</name>
</gene>
<dbReference type="EMBL" id="LR746266">
    <property type="protein sequence ID" value="CAA7393523.1"/>
    <property type="molecule type" value="Genomic_DNA"/>
</dbReference>
<dbReference type="PANTHER" id="PTHR33404:SF2">
    <property type="entry name" value="CELL DIVISION TOPOLOGICAL SPECIFICITY FACTOR HOMOLOG, CHLOROPLASTIC"/>
    <property type="match status" value="1"/>
</dbReference>
<dbReference type="Pfam" id="PF03776">
    <property type="entry name" value="MinE"/>
    <property type="match status" value="1"/>
</dbReference>
<dbReference type="EMBL" id="LR743590">
    <property type="protein sequence ID" value="CAA2617768.1"/>
    <property type="molecule type" value="Genomic_DNA"/>
</dbReference>
<dbReference type="InterPro" id="IPR005527">
    <property type="entry name" value="MinE"/>
</dbReference>
<comment type="similarity">
    <text evidence="1">Belongs to the MinE family.</text>
</comment>
<dbReference type="GO" id="GO:0051301">
    <property type="term" value="P:cell division"/>
    <property type="evidence" value="ECO:0007669"/>
    <property type="project" value="InterPro"/>
</dbReference>
<dbReference type="InterPro" id="IPR036707">
    <property type="entry name" value="MinE_sf"/>
</dbReference>
<dbReference type="AlphaFoldDB" id="A0A7I8K9I7"/>
<evidence type="ECO:0000313" key="3">
    <source>
        <dbReference type="EMBL" id="CAA7393523.1"/>
    </source>
</evidence>
<evidence type="ECO:0000313" key="4">
    <source>
        <dbReference type="Proteomes" id="UP000663760"/>
    </source>
</evidence>
<dbReference type="OrthoDB" id="1606438at2759"/>
<keyword evidence="4" id="KW-1185">Reference proteome</keyword>
<dbReference type="Gene3D" id="3.30.1070.10">
    <property type="entry name" value="Cell division topological specificity factor MinE"/>
    <property type="match status" value="1"/>
</dbReference>